<keyword evidence="6" id="KW-0418">Kinase</keyword>
<keyword evidence="13" id="KW-1185">Reference proteome</keyword>
<keyword evidence="7" id="KW-0256">Endoplasmic reticulum</keyword>
<evidence type="ECO:0000256" key="11">
    <source>
        <dbReference type="SAM" id="Phobius"/>
    </source>
</evidence>
<dbReference type="PANTHER" id="PTHR13205:SF15">
    <property type="entry name" value="DOLICHOL KINASE"/>
    <property type="match status" value="1"/>
</dbReference>
<reference evidence="13" key="1">
    <citation type="journal article" date="2015" name="Genome Announc.">
        <title>Draft genome sequence of Talaromyces cellulolyticus strain Y-94, a source of lignocellulosic biomass-degrading enzymes.</title>
        <authorList>
            <person name="Fujii T."/>
            <person name="Koike H."/>
            <person name="Sawayama S."/>
            <person name="Yano S."/>
            <person name="Inoue H."/>
        </authorList>
    </citation>
    <scope>NUCLEOTIDE SEQUENCE [LARGE SCALE GENOMIC DNA]</scope>
    <source>
        <strain evidence="13">Y-94</strain>
    </source>
</reference>
<feature type="region of interest" description="Disordered" evidence="10">
    <location>
        <begin position="1"/>
        <end position="160"/>
    </location>
</feature>
<dbReference type="EC" id="2.7.1.108" evidence="3"/>
<organism evidence="12 13">
    <name type="scientific">Talaromyces pinophilus</name>
    <name type="common">Penicillium pinophilum</name>
    <dbReference type="NCBI Taxonomy" id="128442"/>
    <lineage>
        <taxon>Eukaryota</taxon>
        <taxon>Fungi</taxon>
        <taxon>Dikarya</taxon>
        <taxon>Ascomycota</taxon>
        <taxon>Pezizomycotina</taxon>
        <taxon>Eurotiomycetes</taxon>
        <taxon>Eurotiomycetidae</taxon>
        <taxon>Eurotiales</taxon>
        <taxon>Trichocomaceae</taxon>
        <taxon>Talaromyces</taxon>
        <taxon>Talaromyces sect. Talaromyces</taxon>
    </lineage>
</organism>
<dbReference type="GO" id="GO:0005789">
    <property type="term" value="C:endoplasmic reticulum membrane"/>
    <property type="evidence" value="ECO:0007669"/>
    <property type="project" value="UniProtKB-SubCell"/>
</dbReference>
<feature type="compositionally biased region" description="Polar residues" evidence="10">
    <location>
        <begin position="92"/>
        <end position="105"/>
    </location>
</feature>
<dbReference type="PANTHER" id="PTHR13205">
    <property type="entry name" value="TRANSMEMBRANE PROTEIN 15-RELATED"/>
    <property type="match status" value="1"/>
</dbReference>
<keyword evidence="5 11" id="KW-0812">Transmembrane</keyword>
<comment type="subcellular location">
    <subcellularLocation>
        <location evidence="1">Endoplasmic reticulum membrane</location>
        <topology evidence="1">Multi-pass membrane protein</topology>
    </subcellularLocation>
</comment>
<accession>A0A6V8HD69</accession>
<feature type="compositionally biased region" description="Basic and acidic residues" evidence="10">
    <location>
        <begin position="77"/>
        <end position="91"/>
    </location>
</feature>
<dbReference type="Proteomes" id="UP000053095">
    <property type="component" value="Unassembled WGS sequence"/>
</dbReference>
<evidence type="ECO:0000313" key="12">
    <source>
        <dbReference type="EMBL" id="GAM38345.1"/>
    </source>
</evidence>
<proteinExistence type="inferred from homology"/>
<feature type="transmembrane region" description="Helical" evidence="11">
    <location>
        <begin position="434"/>
        <end position="451"/>
    </location>
</feature>
<evidence type="ECO:0000256" key="8">
    <source>
        <dbReference type="ARBA" id="ARBA00022989"/>
    </source>
</evidence>
<keyword evidence="8 11" id="KW-1133">Transmembrane helix</keyword>
<evidence type="ECO:0000313" key="13">
    <source>
        <dbReference type="Proteomes" id="UP000053095"/>
    </source>
</evidence>
<evidence type="ECO:0000256" key="1">
    <source>
        <dbReference type="ARBA" id="ARBA00004477"/>
    </source>
</evidence>
<sequence length="966" mass="107274">MASTQQRRGGGHFQHAYLQPSPKFVFPDNGRNDNNNDNATTIIDNDIMDSTTADSNYSPRLSRSPHPYYRISSNIANRERDYSPARSDYHQVSDSGSINDRSNVVQRKKQRNGNRDGNGWSRTSPRASSESGTEADDESTGLLKGLPAPPVRSSRKGLRSTAGRDDPLLWLQDETPESWSLFIRSPIRQPKRSSSEESMRSNATYATVRGVVARRKRNEVMRRVTETALLLSVGVVVLLREDARSYASSWHKEIRSFLSLITALYALYPLRLSAGRGKPRLTFTFTIPSSFDPAPLLYPVLVPVFVALSTMHHRPALILPNIVLSLSSIPPQVVPLHILQHGHASVTHWAISVIPIILSEHDISYISTMSEPLSTKGLDSEVLVLLYPLHQALIATLDFLLATSLLPAELHLLGSGLTNLLLFAKSPQAQILKALLWLGGLSVWILCRTVLRWEITLARIPTWKFRRPPSSSFSPKKFINFIDHKICEKISAIGTNSEKELDSDSDDDAGSPQRPQARQSSLPRQNGFWSQRDLKEGIRFDDLWPSSWAATKSLLQSHKRRHTISTVDDLETVRTGRTHPRTTPSGRRKRSMAPDLASFLSLTAAQARIRRWLFAGYIFTAIIAIILLPIRFYIANEALHGKDPFGWALGYLFGNISSFRLRTLKWNLEYWIQLPKRHEANQFCHRGWVEHLRRDTFGEATTRLLISGHCLLVLVVGLATVLQLSKVAEVDTRRKIFHGMMVLMFLPVTYIDPAYPALALTLVLAIFLLLDLLRASQVPPVAKPLTYFLAPYTDGRDHRGPVIVSHIFLLIGCAIPLWLSLADLPRVTVDDDIDSPWSGWEVPTRDVSMVSGIVCVGMGDAAASLVGHRYGRLKWFWGGGKSLEGSLAFTIAVFVGLMIARIWLAVGGWAAVSSAAFISISSWGAVAVKCLLAAGGASLTEAVLTGGNDNVIVPVVLWLLVRGLAI</sequence>
<feature type="compositionally biased region" description="Polar residues" evidence="10">
    <location>
        <begin position="120"/>
        <end position="132"/>
    </location>
</feature>
<feature type="compositionally biased region" description="Polar residues" evidence="10">
    <location>
        <begin position="50"/>
        <end position="61"/>
    </location>
</feature>
<dbReference type="GO" id="GO:0043048">
    <property type="term" value="P:dolichyl monophosphate biosynthetic process"/>
    <property type="evidence" value="ECO:0007669"/>
    <property type="project" value="TreeGrafter"/>
</dbReference>
<gene>
    <name evidence="12" type="ORF">TCE0_033r08997</name>
</gene>
<comment type="caution">
    <text evidence="12">The sequence shown here is derived from an EMBL/GenBank/DDBJ whole genome shotgun (WGS) entry which is preliminary data.</text>
</comment>
<feature type="transmembrane region" description="Helical" evidence="11">
    <location>
        <begin position="704"/>
        <end position="724"/>
    </location>
</feature>
<comment type="similarity">
    <text evidence="2">Belongs to the polyprenol kinase family.</text>
</comment>
<evidence type="ECO:0000256" key="5">
    <source>
        <dbReference type="ARBA" id="ARBA00022692"/>
    </source>
</evidence>
<dbReference type="EMBL" id="DF933829">
    <property type="protein sequence ID" value="GAM38345.1"/>
    <property type="molecule type" value="Genomic_DNA"/>
</dbReference>
<keyword evidence="4" id="KW-0808">Transferase</keyword>
<feature type="compositionally biased region" description="Low complexity" evidence="10">
    <location>
        <begin position="28"/>
        <end position="49"/>
    </location>
</feature>
<feature type="transmembrane region" description="Helical" evidence="11">
    <location>
        <begin position="910"/>
        <end position="932"/>
    </location>
</feature>
<evidence type="ECO:0000256" key="4">
    <source>
        <dbReference type="ARBA" id="ARBA00022679"/>
    </source>
</evidence>
<evidence type="ECO:0000256" key="3">
    <source>
        <dbReference type="ARBA" id="ARBA00012132"/>
    </source>
</evidence>
<protein>
    <recommendedName>
        <fullName evidence="3">dolichol kinase</fullName>
        <ecNumber evidence="3">2.7.1.108</ecNumber>
    </recommendedName>
</protein>
<name>A0A6V8HD69_TALPI</name>
<evidence type="ECO:0000256" key="6">
    <source>
        <dbReference type="ARBA" id="ARBA00022777"/>
    </source>
</evidence>
<feature type="transmembrane region" description="Helical" evidence="11">
    <location>
        <begin position="612"/>
        <end position="634"/>
    </location>
</feature>
<keyword evidence="9 11" id="KW-0472">Membrane</keyword>
<dbReference type="GO" id="GO:0004168">
    <property type="term" value="F:dolichol kinase activity"/>
    <property type="evidence" value="ECO:0007669"/>
    <property type="project" value="UniProtKB-EC"/>
</dbReference>
<evidence type="ECO:0000256" key="7">
    <source>
        <dbReference type="ARBA" id="ARBA00022824"/>
    </source>
</evidence>
<feature type="transmembrane region" description="Helical" evidence="11">
    <location>
        <begin position="802"/>
        <end position="821"/>
    </location>
</feature>
<dbReference type="AlphaFoldDB" id="A0A6V8HD69"/>
<feature type="compositionally biased region" description="Polar residues" evidence="10">
    <location>
        <begin position="513"/>
        <end position="526"/>
    </location>
</feature>
<feature type="transmembrane region" description="Helical" evidence="11">
    <location>
        <begin position="757"/>
        <end position="773"/>
    </location>
</feature>
<feature type="region of interest" description="Disordered" evidence="10">
    <location>
        <begin position="497"/>
        <end position="526"/>
    </location>
</feature>
<evidence type="ECO:0000256" key="2">
    <source>
        <dbReference type="ARBA" id="ARBA00010794"/>
    </source>
</evidence>
<evidence type="ECO:0000256" key="9">
    <source>
        <dbReference type="ARBA" id="ARBA00023136"/>
    </source>
</evidence>
<evidence type="ECO:0000256" key="10">
    <source>
        <dbReference type="SAM" id="MobiDB-lite"/>
    </source>
</evidence>
<dbReference type="InterPro" id="IPR032974">
    <property type="entry name" value="Polypren_kinase"/>
</dbReference>